<dbReference type="SUPFAM" id="SSF57552">
    <property type="entry name" value="Blood coagulation inhibitor (disintegrin)"/>
    <property type="match status" value="1"/>
</dbReference>
<keyword evidence="6" id="KW-1185">Reference proteome</keyword>
<keyword evidence="1 2" id="KW-1015">Disulfide bond</keyword>
<proteinExistence type="predicted"/>
<organism evidence="6 7">
    <name type="scientific">Phascolarctos cinereus</name>
    <name type="common">Koala</name>
    <dbReference type="NCBI Taxonomy" id="38626"/>
    <lineage>
        <taxon>Eukaryota</taxon>
        <taxon>Metazoa</taxon>
        <taxon>Chordata</taxon>
        <taxon>Craniata</taxon>
        <taxon>Vertebrata</taxon>
        <taxon>Euteleostomi</taxon>
        <taxon>Mammalia</taxon>
        <taxon>Metatheria</taxon>
        <taxon>Diprotodontia</taxon>
        <taxon>Phascolarctidae</taxon>
        <taxon>Phascolarctos</taxon>
    </lineage>
</organism>
<dbReference type="CDD" id="cd04269">
    <property type="entry name" value="ZnMc_adamalysin_II_like"/>
    <property type="match status" value="1"/>
</dbReference>
<dbReference type="GeneID" id="110218415"/>
<evidence type="ECO:0000259" key="5">
    <source>
        <dbReference type="PROSITE" id="PS50215"/>
    </source>
</evidence>
<sequence>MSLGLLLSALGLMMQTQAMIVSEPQEFKQYEVVYPQKLHVMQKRQIQENPTEPYGEEEKYEPEVQYQITLNGEDVVFQLHQNSDLLSPHYAETYYSSDGKKITTSPQAAERCYYQGHILNEKDSFASLTLCGGLRGFFKHRNQRYLIEPLKGGDHEAHTILKYVALDPTNQTCGVKSSDQKHILTRNPREITDPNNFLTSPKYINLFLVLDKAFYNMHKGNQTSIRNFLFNVVSLLNVIYNTLDVHVALVGMEIWSDTNKIDVASNAHSNFNKFLDWHRRWKGRKHDHAQLLSGIAFNKKVVGFSASNSMCSSHSVAVIEAWRKNAVSLVGLMSHELGHALGMPDVSYKTKCPSGSCVMNEYLSSKFPKDFSETALKYFQKYLLSQKPMCLLQAPAPEDIISDPICGNKLKEVGEDCDCGTPKECTNPCCDAEACRWKPGTQCEEDTAVSAEQEDRSLDDAIEA</sequence>
<evidence type="ECO:0000259" key="4">
    <source>
        <dbReference type="PROSITE" id="PS50214"/>
    </source>
</evidence>
<protein>
    <submittedName>
        <fullName evidence="7">ADAM DEC1 isoform X1</fullName>
    </submittedName>
</protein>
<evidence type="ECO:0000256" key="2">
    <source>
        <dbReference type="PROSITE-ProRule" id="PRU00276"/>
    </source>
</evidence>
<dbReference type="InterPro" id="IPR002870">
    <property type="entry name" value="Peptidase_M12B_N"/>
</dbReference>
<dbReference type="InParanoid" id="A0A6P5LFY8"/>
<dbReference type="InterPro" id="IPR036436">
    <property type="entry name" value="Disintegrin_dom_sf"/>
</dbReference>
<dbReference type="Pfam" id="PF01421">
    <property type="entry name" value="Reprolysin"/>
    <property type="match status" value="1"/>
</dbReference>
<dbReference type="Gene3D" id="4.10.70.10">
    <property type="entry name" value="Disintegrin domain"/>
    <property type="match status" value="1"/>
</dbReference>
<dbReference type="PANTHER" id="PTHR11905:SF125">
    <property type="entry name" value="ADAM DEC1"/>
    <property type="match status" value="1"/>
</dbReference>
<dbReference type="GO" id="GO:0004222">
    <property type="term" value="F:metalloendopeptidase activity"/>
    <property type="evidence" value="ECO:0007669"/>
    <property type="project" value="InterPro"/>
</dbReference>
<dbReference type="Pfam" id="PF01562">
    <property type="entry name" value="Pep_M12B_propep"/>
    <property type="match status" value="1"/>
</dbReference>
<reference evidence="7" key="1">
    <citation type="submission" date="2025-08" db="UniProtKB">
        <authorList>
            <consortium name="RefSeq"/>
        </authorList>
    </citation>
    <scope>IDENTIFICATION</scope>
    <source>
        <tissue evidence="7">Spleen</tissue>
    </source>
</reference>
<dbReference type="SMART" id="SM00050">
    <property type="entry name" value="DISIN"/>
    <property type="match status" value="1"/>
</dbReference>
<dbReference type="InterPro" id="IPR024079">
    <property type="entry name" value="MetalloPept_cat_dom_sf"/>
</dbReference>
<name>A0A6P5LFY8_PHACI</name>
<accession>A0A6P5LFY8</accession>
<dbReference type="PROSITE" id="PS50215">
    <property type="entry name" value="ADAM_MEPRO"/>
    <property type="match status" value="1"/>
</dbReference>
<feature type="signal peptide" evidence="3">
    <location>
        <begin position="1"/>
        <end position="18"/>
    </location>
</feature>
<keyword evidence="3" id="KW-0732">Signal</keyword>
<dbReference type="AlphaFoldDB" id="A0A6P5LFY8"/>
<feature type="domain" description="Disintegrin" evidence="4">
    <location>
        <begin position="403"/>
        <end position="445"/>
    </location>
</feature>
<dbReference type="SUPFAM" id="SSF55486">
    <property type="entry name" value="Metalloproteases ('zincins'), catalytic domain"/>
    <property type="match status" value="1"/>
</dbReference>
<dbReference type="CTD" id="27299"/>
<dbReference type="PANTHER" id="PTHR11905">
    <property type="entry name" value="ADAM A DISINTEGRIN AND METALLOPROTEASE DOMAIN"/>
    <property type="match status" value="1"/>
</dbReference>
<dbReference type="GO" id="GO:0006508">
    <property type="term" value="P:proteolysis"/>
    <property type="evidence" value="ECO:0007669"/>
    <property type="project" value="InterPro"/>
</dbReference>
<gene>
    <name evidence="7" type="primary">ADAMDEC1</name>
</gene>
<feature type="chain" id="PRO_5028234452" evidence="3">
    <location>
        <begin position="19"/>
        <end position="464"/>
    </location>
</feature>
<dbReference type="Gene3D" id="3.40.390.10">
    <property type="entry name" value="Collagenase (Catalytic Domain)"/>
    <property type="match status" value="1"/>
</dbReference>
<dbReference type="InterPro" id="IPR001762">
    <property type="entry name" value="Disintegrin_dom"/>
</dbReference>
<comment type="caution">
    <text evidence="2">Lacks conserved residue(s) required for the propagation of feature annotation.</text>
</comment>
<dbReference type="RefSeq" id="XP_020856783.1">
    <property type="nucleotide sequence ID" value="XM_021001124.1"/>
</dbReference>
<evidence type="ECO:0000313" key="6">
    <source>
        <dbReference type="Proteomes" id="UP000515140"/>
    </source>
</evidence>
<dbReference type="InterPro" id="IPR034027">
    <property type="entry name" value="Reprolysin_adamalysin"/>
</dbReference>
<dbReference type="Proteomes" id="UP000515140">
    <property type="component" value="Unplaced"/>
</dbReference>
<evidence type="ECO:0000256" key="1">
    <source>
        <dbReference type="ARBA" id="ARBA00023157"/>
    </source>
</evidence>
<evidence type="ECO:0000313" key="7">
    <source>
        <dbReference type="RefSeq" id="XP_020856783.1"/>
    </source>
</evidence>
<dbReference type="PROSITE" id="PS50214">
    <property type="entry name" value="DISINTEGRIN_2"/>
    <property type="match status" value="1"/>
</dbReference>
<dbReference type="FunFam" id="3.40.390.10:FF:000002">
    <property type="entry name" value="Disintegrin and metalloproteinase domain-containing protein 22"/>
    <property type="match status" value="1"/>
</dbReference>
<feature type="domain" description="Peptidase M12B" evidence="5">
    <location>
        <begin position="202"/>
        <end position="395"/>
    </location>
</feature>
<dbReference type="InterPro" id="IPR001590">
    <property type="entry name" value="Peptidase_M12B"/>
</dbReference>
<feature type="disulfide bond" evidence="2">
    <location>
        <begin position="352"/>
        <end position="357"/>
    </location>
</feature>
<feature type="active site" evidence="2">
    <location>
        <position position="336"/>
    </location>
</feature>
<evidence type="ECO:0000256" key="3">
    <source>
        <dbReference type="SAM" id="SignalP"/>
    </source>
</evidence>
<dbReference type="KEGG" id="pcw:110218415"/>